<evidence type="ECO:0000256" key="1">
    <source>
        <dbReference type="SAM" id="MobiDB-lite"/>
    </source>
</evidence>
<evidence type="ECO:0000313" key="2">
    <source>
        <dbReference type="EMBL" id="TFD34228.1"/>
    </source>
</evidence>
<dbReference type="Proteomes" id="UP000297472">
    <property type="component" value="Unassembled WGS sequence"/>
</dbReference>
<feature type="compositionally biased region" description="Basic and acidic residues" evidence="1">
    <location>
        <begin position="116"/>
        <end position="125"/>
    </location>
</feature>
<sequence>MTTIFMRDSSVWAVRGTTEQAYDCTAAGLAPAVEPPSGRACRDPVVEPVETRWSRPGGRACRDPVVEPVETRWSSLSRPGGRACRDPLVEPVETRRSSLSRPGGRDPVVEPPGGRACRDPVRHCLEAAPGHPSSRQSRRFSQHAARAATNTGVSRKSPPLGDDGCP</sequence>
<proteinExistence type="predicted"/>
<evidence type="ECO:0000313" key="3">
    <source>
        <dbReference type="Proteomes" id="UP000297472"/>
    </source>
</evidence>
<feature type="compositionally biased region" description="Basic and acidic residues" evidence="1">
    <location>
        <begin position="83"/>
        <end position="96"/>
    </location>
</feature>
<comment type="caution">
    <text evidence="2">The sequence shown here is derived from an EMBL/GenBank/DDBJ whole genome shotgun (WGS) entry which is preliminary data.</text>
</comment>
<organism evidence="2 3">
    <name type="scientific">Cryobacterium cryoconiti</name>
    <dbReference type="NCBI Taxonomy" id="1259239"/>
    <lineage>
        <taxon>Bacteria</taxon>
        <taxon>Bacillati</taxon>
        <taxon>Actinomycetota</taxon>
        <taxon>Actinomycetes</taxon>
        <taxon>Micrococcales</taxon>
        <taxon>Microbacteriaceae</taxon>
        <taxon>Cryobacterium</taxon>
    </lineage>
</organism>
<gene>
    <name evidence="2" type="ORF">E3T49_00715</name>
</gene>
<accession>A0A4Y8K571</accession>
<reference evidence="2 3" key="1">
    <citation type="submission" date="2019-03" db="EMBL/GenBank/DDBJ databases">
        <title>Genomics of glacier-inhabiting Cryobacterium strains.</title>
        <authorList>
            <person name="Liu Q."/>
            <person name="Xin Y.-H."/>
        </authorList>
    </citation>
    <scope>NUCLEOTIDE SEQUENCE [LARGE SCALE GENOMIC DNA]</scope>
    <source>
        <strain evidence="2 3">TMT1-51</strain>
    </source>
</reference>
<name>A0A4Y8K571_9MICO</name>
<dbReference type="EMBL" id="SOHA01000001">
    <property type="protein sequence ID" value="TFD34228.1"/>
    <property type="molecule type" value="Genomic_DNA"/>
</dbReference>
<dbReference type="AlphaFoldDB" id="A0A4Y8K571"/>
<protein>
    <submittedName>
        <fullName evidence="2">Uncharacterized protein</fullName>
    </submittedName>
</protein>
<keyword evidence="3" id="KW-1185">Reference proteome</keyword>
<feature type="region of interest" description="Disordered" evidence="1">
    <location>
        <begin position="68"/>
        <end position="166"/>
    </location>
</feature>